<dbReference type="EMBL" id="JBEHCU010007580">
    <property type="protein sequence ID" value="KAL1394487.1"/>
    <property type="molecule type" value="Genomic_DNA"/>
</dbReference>
<keyword evidence="4" id="KW-1185">Reference proteome</keyword>
<name>A0ABD1D4E3_CULPP</name>
<gene>
    <name evidence="3" type="ORF">pipiens_011912</name>
</gene>
<organism evidence="3 4">
    <name type="scientific">Culex pipiens pipiens</name>
    <name type="common">Northern house mosquito</name>
    <dbReference type="NCBI Taxonomy" id="38569"/>
    <lineage>
        <taxon>Eukaryota</taxon>
        <taxon>Metazoa</taxon>
        <taxon>Ecdysozoa</taxon>
        <taxon>Arthropoda</taxon>
        <taxon>Hexapoda</taxon>
        <taxon>Insecta</taxon>
        <taxon>Pterygota</taxon>
        <taxon>Neoptera</taxon>
        <taxon>Endopterygota</taxon>
        <taxon>Diptera</taxon>
        <taxon>Nematocera</taxon>
        <taxon>Culicoidea</taxon>
        <taxon>Culicidae</taxon>
        <taxon>Culicinae</taxon>
        <taxon>Culicini</taxon>
        <taxon>Culex</taxon>
        <taxon>Culex</taxon>
    </lineage>
</organism>
<evidence type="ECO:0000259" key="2">
    <source>
        <dbReference type="PROSITE" id="PS50940"/>
    </source>
</evidence>
<dbReference type="Pfam" id="PF01607">
    <property type="entry name" value="CBM_14"/>
    <property type="match status" value="3"/>
</dbReference>
<accession>A0ABD1D4E3</accession>
<feature type="chain" id="PRO_5044806387" description="Chitin-binding type-2 domain-containing protein" evidence="1">
    <location>
        <begin position="19"/>
        <end position="618"/>
    </location>
</feature>
<feature type="domain" description="Chitin-binding type-2" evidence="2">
    <location>
        <begin position="459"/>
        <end position="516"/>
    </location>
</feature>
<feature type="domain" description="Chitin-binding type-2" evidence="2">
    <location>
        <begin position="225"/>
        <end position="282"/>
    </location>
</feature>
<proteinExistence type="predicted"/>
<reference evidence="3 4" key="1">
    <citation type="submission" date="2024-05" db="EMBL/GenBank/DDBJ databases">
        <title>Culex pipiens pipiens assembly and annotation.</title>
        <authorList>
            <person name="Alout H."/>
            <person name="Durand T."/>
        </authorList>
    </citation>
    <scope>NUCLEOTIDE SEQUENCE [LARGE SCALE GENOMIC DNA]</scope>
    <source>
        <strain evidence="3">HA-2024</strain>
        <tissue evidence="3">Whole body</tissue>
    </source>
</reference>
<sequence length="618" mass="68335">MFMKLLLLAIVLVGFAQADVPGTLVSSAKAGARRSLARSTQQCDGVNFLPPSCDSCTSIQACMGPVGTVYRDCELLNPDKPFCNNDALACNLYHYCDAANLPSDVYRCPDGFVFNPETTLCKLKKSDADLQIITMKLLVLATLLQLALLQTNFRPVVASSFKECDGQRYYTTCGGGSMCQFVQICLGGMQEFKFCPMVDFTKPYCNRGECSETPETFDEECNLPVLMCTGEGIFPDPNICSLYHNCTAVNTISSVLQCPTGEVFDPEALACKQPTVPEDCMKIKCDANELFSRYGTSKQFYGYCEMYAGPMSHVFINVFKCPDGTNFNGTGCSYGCPEVGRFGDSTDPNVYYECYEQGVDAIRNNLQIFTMKLLVLATFFQLTLLQTNFSPVASYEQCDGQRYYNICGGGGMCQYVQICLGDMTEYRYCPSLDPSKPYCNRGECSETPDFSMEDCSPRVIYCSGTGIFPDPDVCSLYHNCTSPEVLSTVLQCPEGEVFDPEALTCKLPTGPEDCMRVRCKVDELFSRYGTSKRFYGYCELMPNGYSYSDTRIYRCPDGTTFNGRMCSYQCAEVGRFANGANPSAYYECYEQGGEAISMTCAPGKVFDASRSACRTPMV</sequence>
<dbReference type="PROSITE" id="PS50940">
    <property type="entry name" value="CHIT_BIND_II"/>
    <property type="match status" value="2"/>
</dbReference>
<dbReference type="AlphaFoldDB" id="A0ABD1D4E3"/>
<comment type="caution">
    <text evidence="3">The sequence shown here is derived from an EMBL/GenBank/DDBJ whole genome shotgun (WGS) entry which is preliminary data.</text>
</comment>
<dbReference type="InterPro" id="IPR002557">
    <property type="entry name" value="Chitin-bd_dom"/>
</dbReference>
<dbReference type="Proteomes" id="UP001562425">
    <property type="component" value="Unassembled WGS sequence"/>
</dbReference>
<keyword evidence="1" id="KW-0732">Signal</keyword>
<dbReference type="InterPro" id="IPR036508">
    <property type="entry name" value="Chitin-bd_dom_sf"/>
</dbReference>
<dbReference type="SUPFAM" id="SSF57625">
    <property type="entry name" value="Invertebrate chitin-binding proteins"/>
    <property type="match status" value="4"/>
</dbReference>
<evidence type="ECO:0000256" key="1">
    <source>
        <dbReference type="SAM" id="SignalP"/>
    </source>
</evidence>
<feature type="signal peptide" evidence="1">
    <location>
        <begin position="1"/>
        <end position="18"/>
    </location>
</feature>
<evidence type="ECO:0000313" key="4">
    <source>
        <dbReference type="Proteomes" id="UP001562425"/>
    </source>
</evidence>
<dbReference type="SMART" id="SM00494">
    <property type="entry name" value="ChtBD2"/>
    <property type="match status" value="4"/>
</dbReference>
<protein>
    <recommendedName>
        <fullName evidence="2">Chitin-binding type-2 domain-containing protein</fullName>
    </recommendedName>
</protein>
<evidence type="ECO:0000313" key="3">
    <source>
        <dbReference type="EMBL" id="KAL1394487.1"/>
    </source>
</evidence>
<dbReference type="Gene3D" id="2.170.140.10">
    <property type="entry name" value="Chitin binding domain"/>
    <property type="match status" value="3"/>
</dbReference>